<evidence type="ECO:0000256" key="9">
    <source>
        <dbReference type="ARBA" id="ARBA00022692"/>
    </source>
</evidence>
<dbReference type="EC" id="2.4.1.80" evidence="5"/>
<evidence type="ECO:0000256" key="5">
    <source>
        <dbReference type="ARBA" id="ARBA00012699"/>
    </source>
</evidence>
<gene>
    <name evidence="17" type="ORF">SAMD00023353_5100680</name>
</gene>
<evidence type="ECO:0000256" key="6">
    <source>
        <dbReference type="ARBA" id="ARBA00019988"/>
    </source>
</evidence>
<comment type="similarity">
    <text evidence="4">Belongs to the glycosyltransferase 2 family.</text>
</comment>
<evidence type="ECO:0000256" key="13">
    <source>
        <dbReference type="ARBA" id="ARBA00031543"/>
    </source>
</evidence>
<protein>
    <recommendedName>
        <fullName evidence="6">Ceramide glucosyltransferase</fullName>
        <ecNumber evidence="5">2.4.1.80</ecNumber>
    </recommendedName>
    <alternativeName>
        <fullName evidence="13">Glucosylceramide synthase</fullName>
    </alternativeName>
    <alternativeName>
        <fullName evidence="14">UDP-glucose ceramide glucosyltransferase</fullName>
    </alternativeName>
    <alternativeName>
        <fullName evidence="12">UDP-glucose:N-acylsphingosine D-glucosyltransferase</fullName>
    </alternativeName>
</protein>
<evidence type="ECO:0000256" key="14">
    <source>
        <dbReference type="ARBA" id="ARBA00032575"/>
    </source>
</evidence>
<dbReference type="Pfam" id="PF13506">
    <property type="entry name" value="Glyco_transf_21"/>
    <property type="match status" value="1"/>
</dbReference>
<evidence type="ECO:0000256" key="4">
    <source>
        <dbReference type="ARBA" id="ARBA00006739"/>
    </source>
</evidence>
<comment type="pathway">
    <text evidence="3">Sphingolipid metabolism.</text>
</comment>
<dbReference type="Gene3D" id="3.90.550.10">
    <property type="entry name" value="Spore Coat Polysaccharide Biosynthesis Protein SpsA, Chain A"/>
    <property type="match status" value="1"/>
</dbReference>
<dbReference type="STRING" id="77044.A0A1W2TR42"/>
<comment type="subcellular location">
    <subcellularLocation>
        <location evidence="1">Membrane</location>
        <topology evidence="1">Multi-pass membrane protein</topology>
    </subcellularLocation>
</comment>
<evidence type="ECO:0000256" key="2">
    <source>
        <dbReference type="ARBA" id="ARBA00004760"/>
    </source>
</evidence>
<keyword evidence="11 16" id="KW-0472">Membrane</keyword>
<keyword evidence="7" id="KW-0328">Glycosyltransferase</keyword>
<evidence type="ECO:0000256" key="11">
    <source>
        <dbReference type="ARBA" id="ARBA00023136"/>
    </source>
</evidence>
<feature type="compositionally biased region" description="Basic and acidic residues" evidence="15">
    <location>
        <begin position="531"/>
        <end position="540"/>
    </location>
</feature>
<keyword evidence="18" id="KW-1185">Reference proteome</keyword>
<dbReference type="AlphaFoldDB" id="A0A1W2TR42"/>
<dbReference type="SUPFAM" id="SSF53448">
    <property type="entry name" value="Nucleotide-diphospho-sugar transferases"/>
    <property type="match status" value="1"/>
</dbReference>
<feature type="compositionally biased region" description="Acidic residues" evidence="15">
    <location>
        <begin position="520"/>
        <end position="530"/>
    </location>
</feature>
<dbReference type="PANTHER" id="PTHR12726:SF0">
    <property type="entry name" value="CERAMIDE GLUCOSYLTRANSFERASE"/>
    <property type="match status" value="1"/>
</dbReference>
<evidence type="ECO:0000256" key="3">
    <source>
        <dbReference type="ARBA" id="ARBA00004991"/>
    </source>
</evidence>
<dbReference type="GO" id="GO:0008120">
    <property type="term" value="F:ceramide glucosyltransferase activity"/>
    <property type="evidence" value="ECO:0007669"/>
    <property type="project" value="UniProtKB-EC"/>
</dbReference>
<evidence type="ECO:0000256" key="15">
    <source>
        <dbReference type="SAM" id="MobiDB-lite"/>
    </source>
</evidence>
<dbReference type="PANTHER" id="PTHR12726">
    <property type="entry name" value="CERAMIDE GLUCOSYLTRANSFERASE"/>
    <property type="match status" value="1"/>
</dbReference>
<name>A0A1W2TR42_ROSNE</name>
<evidence type="ECO:0000256" key="1">
    <source>
        <dbReference type="ARBA" id="ARBA00004141"/>
    </source>
</evidence>
<sequence length="564" mass="61795">MHTIIYLLACIGLFWGCLVILVQGLGTYKLFRHYSSIPKPPVSPTLPKEAIPHVTIVRPAKGLEPALYECLASVFHQTYPRDKLTIYLCVESRQDPAYPVLCQLVSDFPDFDARVFVEAEDPHLNGDAANGNRKDNNIGPNPKIRNLSRAFREAKGDIIWPLDCNIWVARDVAGRMVDRLCGFLPDGRRTTPFKFVHQLPLVVDTVTSMSRRGASGQALLSGASVTGGTAGSGDVGVPSSVFSRSSAHGGGRLEEMFLATTHAKFYCAINTVGIAPCIIGKSNMFRLSHLDLATDPARNPVLAAAAAATSRPLPRGIDHFSSYMCEDHVIGDLLWRTAIPGFANHGLVYGDLAIQPMAGMSVAAYASRRVRWLRARKWTVLAATLVEHGVESLVCSFYLAFGLATLPPARDALGLAGTWPDLARLWLLAVALWMLVDRAVFLRLHAGLSVDADAHTPPFARGASRGGPERRPFAEWLLAWLGRELLALPLWTWAVFLGTGVNWRGRRFRVRSDMTVVAMDGDEEGEEGEGEGEKEQEKGKERTRRVANGRLAEGSARIRNGKRD</sequence>
<accession>A0A1W2TR42</accession>
<dbReference type="OrthoDB" id="1483400at2759"/>
<evidence type="ECO:0000313" key="18">
    <source>
        <dbReference type="Proteomes" id="UP000054516"/>
    </source>
</evidence>
<keyword evidence="10 16" id="KW-1133">Transmembrane helix</keyword>
<feature type="transmembrane region" description="Helical" evidence="16">
    <location>
        <begin position="6"/>
        <end position="31"/>
    </location>
</feature>
<dbReference type="GO" id="GO:0006679">
    <property type="term" value="P:glucosylceramide biosynthetic process"/>
    <property type="evidence" value="ECO:0007669"/>
    <property type="project" value="TreeGrafter"/>
</dbReference>
<dbReference type="EMBL" id="DF977496">
    <property type="protein sequence ID" value="GAP90945.1"/>
    <property type="molecule type" value="Genomic_DNA"/>
</dbReference>
<evidence type="ECO:0000256" key="12">
    <source>
        <dbReference type="ARBA" id="ARBA00031017"/>
    </source>
</evidence>
<comment type="pathway">
    <text evidence="2">Lipid metabolism; sphingolipid metabolism.</text>
</comment>
<dbReference type="InterPro" id="IPR029044">
    <property type="entry name" value="Nucleotide-diphossugar_trans"/>
</dbReference>
<evidence type="ECO:0000313" key="17">
    <source>
        <dbReference type="EMBL" id="GAP90945.1"/>
    </source>
</evidence>
<keyword evidence="9 16" id="KW-0812">Transmembrane</keyword>
<evidence type="ECO:0000256" key="7">
    <source>
        <dbReference type="ARBA" id="ARBA00022676"/>
    </source>
</evidence>
<dbReference type="GO" id="GO:0016020">
    <property type="term" value="C:membrane"/>
    <property type="evidence" value="ECO:0007669"/>
    <property type="project" value="UniProtKB-SubCell"/>
</dbReference>
<dbReference type="OMA" id="IVWIIDC"/>
<dbReference type="UniPathway" id="UPA00222"/>
<organism evidence="17">
    <name type="scientific">Rosellinia necatrix</name>
    <name type="common">White root-rot fungus</name>
    <dbReference type="NCBI Taxonomy" id="77044"/>
    <lineage>
        <taxon>Eukaryota</taxon>
        <taxon>Fungi</taxon>
        <taxon>Dikarya</taxon>
        <taxon>Ascomycota</taxon>
        <taxon>Pezizomycotina</taxon>
        <taxon>Sordariomycetes</taxon>
        <taxon>Xylariomycetidae</taxon>
        <taxon>Xylariales</taxon>
        <taxon>Xylariaceae</taxon>
        <taxon>Rosellinia</taxon>
    </lineage>
</organism>
<evidence type="ECO:0000256" key="8">
    <source>
        <dbReference type="ARBA" id="ARBA00022679"/>
    </source>
</evidence>
<reference evidence="17" key="1">
    <citation type="submission" date="2016-03" db="EMBL/GenBank/DDBJ databases">
        <title>Draft genome sequence of Rosellinia necatrix.</title>
        <authorList>
            <person name="Kanematsu S."/>
        </authorList>
    </citation>
    <scope>NUCLEOTIDE SEQUENCE [LARGE SCALE GENOMIC DNA]</scope>
    <source>
        <strain evidence="17">W97</strain>
    </source>
</reference>
<dbReference type="Proteomes" id="UP000054516">
    <property type="component" value="Unassembled WGS sequence"/>
</dbReference>
<evidence type="ECO:0000256" key="16">
    <source>
        <dbReference type="SAM" id="Phobius"/>
    </source>
</evidence>
<keyword evidence="8 17" id="KW-0808">Transferase</keyword>
<dbReference type="InterPro" id="IPR025993">
    <property type="entry name" value="Ceramide_glucosylTrfase"/>
</dbReference>
<proteinExistence type="inferred from homology"/>
<feature type="region of interest" description="Disordered" evidence="15">
    <location>
        <begin position="519"/>
        <end position="564"/>
    </location>
</feature>
<evidence type="ECO:0000256" key="10">
    <source>
        <dbReference type="ARBA" id="ARBA00022989"/>
    </source>
</evidence>